<reference evidence="2" key="1">
    <citation type="submission" date="2019-09" db="EMBL/GenBank/DDBJ databases">
        <title>Draft genome information of white flower Hibiscus syriacus.</title>
        <authorList>
            <person name="Kim Y.-M."/>
        </authorList>
    </citation>
    <scope>NUCLEOTIDE SEQUENCE [LARGE SCALE GENOMIC DNA]</scope>
    <source>
        <strain evidence="2">YM2019G1</strain>
    </source>
</reference>
<comment type="caution">
    <text evidence="2">The sequence shown here is derived from an EMBL/GenBank/DDBJ whole genome shotgun (WGS) entry which is preliminary data.</text>
</comment>
<evidence type="ECO:0000313" key="3">
    <source>
        <dbReference type="Proteomes" id="UP000436088"/>
    </source>
</evidence>
<dbReference type="Proteomes" id="UP000436088">
    <property type="component" value="Unassembled WGS sequence"/>
</dbReference>
<dbReference type="AlphaFoldDB" id="A0A6A3A1H5"/>
<dbReference type="EMBL" id="VEPZ02001056">
    <property type="protein sequence ID" value="KAE8697045.1"/>
    <property type="molecule type" value="Genomic_DNA"/>
</dbReference>
<protein>
    <submittedName>
        <fullName evidence="2">Uncharacterized protein</fullName>
    </submittedName>
</protein>
<sequence>MPVKSSLELGVSNKSSKSQNSDGKKSRLSSGDGLNKTVTPVRVSSYVKQREYRRADGRKRIIPEAAGVHIQQENISGSAQALDFPFASSDPRKNDNSVVHADSSLRETTIRGNVGRSFD</sequence>
<name>A0A6A3A1H5_HIBSY</name>
<organism evidence="2 3">
    <name type="scientific">Hibiscus syriacus</name>
    <name type="common">Rose of Sharon</name>
    <dbReference type="NCBI Taxonomy" id="106335"/>
    <lineage>
        <taxon>Eukaryota</taxon>
        <taxon>Viridiplantae</taxon>
        <taxon>Streptophyta</taxon>
        <taxon>Embryophyta</taxon>
        <taxon>Tracheophyta</taxon>
        <taxon>Spermatophyta</taxon>
        <taxon>Magnoliopsida</taxon>
        <taxon>eudicotyledons</taxon>
        <taxon>Gunneridae</taxon>
        <taxon>Pentapetalae</taxon>
        <taxon>rosids</taxon>
        <taxon>malvids</taxon>
        <taxon>Malvales</taxon>
        <taxon>Malvaceae</taxon>
        <taxon>Malvoideae</taxon>
        <taxon>Hibiscus</taxon>
    </lineage>
</organism>
<accession>A0A6A3A1H5</accession>
<feature type="region of interest" description="Disordered" evidence="1">
    <location>
        <begin position="1"/>
        <end position="42"/>
    </location>
</feature>
<keyword evidence="3" id="KW-1185">Reference proteome</keyword>
<evidence type="ECO:0000313" key="2">
    <source>
        <dbReference type="EMBL" id="KAE8697045.1"/>
    </source>
</evidence>
<proteinExistence type="predicted"/>
<evidence type="ECO:0000256" key="1">
    <source>
        <dbReference type="SAM" id="MobiDB-lite"/>
    </source>
</evidence>
<gene>
    <name evidence="2" type="ORF">F3Y22_tig00110634pilonHSYRG00051</name>
</gene>
<feature type="compositionally biased region" description="Polar residues" evidence="1">
    <location>
        <begin position="12"/>
        <end position="21"/>
    </location>
</feature>